<protein>
    <submittedName>
        <fullName evidence="1">DNA alkylation repair protein</fullName>
    </submittedName>
</protein>
<reference evidence="1" key="1">
    <citation type="submission" date="2020-12" db="EMBL/GenBank/DDBJ databases">
        <title>Vagococcus allomyrinae sp. nov. and Enterococcus lavae sp. nov., isolated from the larvae of Allomyrina dichotoma.</title>
        <authorList>
            <person name="Lee S.D."/>
        </authorList>
    </citation>
    <scope>NUCLEOTIDE SEQUENCE</scope>
    <source>
        <strain evidence="1">BWB3-3</strain>
    </source>
</reference>
<keyword evidence="2" id="KW-1185">Reference proteome</keyword>
<name>A0A940PC06_9ENTE</name>
<gene>
    <name evidence="1" type="ORF">I6N95_13320</name>
</gene>
<accession>A0A940PC06</accession>
<proteinExistence type="predicted"/>
<dbReference type="SUPFAM" id="SSF48371">
    <property type="entry name" value="ARM repeat"/>
    <property type="match status" value="1"/>
</dbReference>
<dbReference type="InterPro" id="IPR016024">
    <property type="entry name" value="ARM-type_fold"/>
</dbReference>
<evidence type="ECO:0000313" key="1">
    <source>
        <dbReference type="EMBL" id="MBP1041995.1"/>
    </source>
</evidence>
<dbReference type="AlphaFoldDB" id="A0A940PC06"/>
<organism evidence="1 2">
    <name type="scientific">Vagococcus allomyrinae</name>
    <dbReference type="NCBI Taxonomy" id="2794353"/>
    <lineage>
        <taxon>Bacteria</taxon>
        <taxon>Bacillati</taxon>
        <taxon>Bacillota</taxon>
        <taxon>Bacilli</taxon>
        <taxon>Lactobacillales</taxon>
        <taxon>Enterococcaceae</taxon>
        <taxon>Vagococcus</taxon>
    </lineage>
</organism>
<dbReference type="Gene3D" id="1.25.40.290">
    <property type="entry name" value="ARM repeat domains"/>
    <property type="match status" value="1"/>
</dbReference>
<dbReference type="RefSeq" id="WP_209528749.1">
    <property type="nucleotide sequence ID" value="NZ_JAEEGA010000008.1"/>
</dbReference>
<dbReference type="InterPro" id="IPR014825">
    <property type="entry name" value="DNA_alkylation"/>
</dbReference>
<dbReference type="EMBL" id="JAEEGA010000008">
    <property type="protein sequence ID" value="MBP1041995.1"/>
    <property type="molecule type" value="Genomic_DNA"/>
</dbReference>
<evidence type="ECO:0000313" key="2">
    <source>
        <dbReference type="Proteomes" id="UP000674938"/>
    </source>
</evidence>
<sequence>MTEALKDIYSEQFLDDFCQQIIEQDIKFEAKPFIQELLTKEWPALTVRQRMKKIAQLLGKFLSGTYEDHLPLLLALHQQNRGFAYLFFPDYIGIYGLAAKDFDLSLSYLKQMTAYSSSEFAIREFIAVEPERVLKLLLTWSEDPDDHVRRLASEGCRPLLPWGSHLDYLISRPELALPILTNLKADPSLYVRKSVANHLNDMSKNHQKLVIDTCRHWYGKDERTDWIVKKACRTLVKNADPDALKLFGYEIPGQSFDVLSASINMAEQQVTIGEKSHFSYSIATTISNQTPIRLEYGIDYVKANGKTSMKKFYLTDSLTSKDHFDGKKTISFKNLSTRIHYPGEHSLTLFLNGQTIAQTSFSVIQ</sequence>
<comment type="caution">
    <text evidence="1">The sequence shown here is derived from an EMBL/GenBank/DDBJ whole genome shotgun (WGS) entry which is preliminary data.</text>
</comment>
<dbReference type="Proteomes" id="UP000674938">
    <property type="component" value="Unassembled WGS sequence"/>
</dbReference>
<dbReference type="Pfam" id="PF08713">
    <property type="entry name" value="DNA_alkylation"/>
    <property type="match status" value="1"/>
</dbReference>